<sequence>MGTSFKNKIKRYKQFFESGAYMRYFPKYVKPGVLFVVKGIDETRSY</sequence>
<accession>X1GV09</accession>
<proteinExistence type="predicted"/>
<organism evidence="1">
    <name type="scientific">marine sediment metagenome</name>
    <dbReference type="NCBI Taxonomy" id="412755"/>
    <lineage>
        <taxon>unclassified sequences</taxon>
        <taxon>metagenomes</taxon>
        <taxon>ecological metagenomes</taxon>
    </lineage>
</organism>
<dbReference type="AlphaFoldDB" id="X1GV09"/>
<name>X1GV09_9ZZZZ</name>
<reference evidence="1" key="1">
    <citation type="journal article" date="2014" name="Front. Microbiol.">
        <title>High frequency of phylogenetically diverse reductive dehalogenase-homologous genes in deep subseafloor sedimentary metagenomes.</title>
        <authorList>
            <person name="Kawai M."/>
            <person name="Futagami T."/>
            <person name="Toyoda A."/>
            <person name="Takaki Y."/>
            <person name="Nishi S."/>
            <person name="Hori S."/>
            <person name="Arai W."/>
            <person name="Tsubouchi T."/>
            <person name="Morono Y."/>
            <person name="Uchiyama I."/>
            <person name="Ito T."/>
            <person name="Fujiyama A."/>
            <person name="Inagaki F."/>
            <person name="Takami H."/>
        </authorList>
    </citation>
    <scope>NUCLEOTIDE SEQUENCE</scope>
    <source>
        <strain evidence="1">Expedition CK06-06</strain>
    </source>
</reference>
<evidence type="ECO:0000313" key="1">
    <source>
        <dbReference type="EMBL" id="GAH60962.1"/>
    </source>
</evidence>
<dbReference type="EMBL" id="BARU01017551">
    <property type="protein sequence ID" value="GAH60962.1"/>
    <property type="molecule type" value="Genomic_DNA"/>
</dbReference>
<gene>
    <name evidence="1" type="ORF">S03H2_29099</name>
</gene>
<comment type="caution">
    <text evidence="1">The sequence shown here is derived from an EMBL/GenBank/DDBJ whole genome shotgun (WGS) entry which is preliminary data.</text>
</comment>
<protein>
    <submittedName>
        <fullName evidence="1">Uncharacterized protein</fullName>
    </submittedName>
</protein>